<dbReference type="AlphaFoldDB" id="A0A1A5YKP9"/>
<evidence type="ECO:0000256" key="7">
    <source>
        <dbReference type="SAM" id="Phobius"/>
    </source>
</evidence>
<evidence type="ECO:0000313" key="9">
    <source>
        <dbReference type="EMBL" id="OBR66184.1"/>
    </source>
</evidence>
<keyword evidence="3" id="KW-0597">Phosphoprotein</keyword>
<comment type="caution">
    <text evidence="9">The sequence shown here is derived from an EMBL/GenBank/DDBJ whole genome shotgun (WGS) entry which is preliminary data.</text>
</comment>
<accession>A0A1A5YKP9</accession>
<feature type="domain" description="HAMP" evidence="8">
    <location>
        <begin position="312"/>
        <end position="364"/>
    </location>
</feature>
<dbReference type="InterPro" id="IPR036890">
    <property type="entry name" value="HATPase_C_sf"/>
</dbReference>
<dbReference type="SUPFAM" id="SSF55874">
    <property type="entry name" value="ATPase domain of HSP90 chaperone/DNA topoisomerase II/histidine kinase"/>
    <property type="match status" value="1"/>
</dbReference>
<keyword evidence="7" id="KW-0812">Transmembrane</keyword>
<evidence type="ECO:0000259" key="8">
    <source>
        <dbReference type="PROSITE" id="PS50885"/>
    </source>
</evidence>
<dbReference type="CDD" id="cd06225">
    <property type="entry name" value="HAMP"/>
    <property type="match status" value="1"/>
</dbReference>
<dbReference type="PROSITE" id="PS50885">
    <property type="entry name" value="HAMP"/>
    <property type="match status" value="1"/>
</dbReference>
<evidence type="ECO:0000256" key="4">
    <source>
        <dbReference type="ARBA" id="ARBA00022679"/>
    </source>
</evidence>
<dbReference type="EMBL" id="LYPA01000050">
    <property type="protein sequence ID" value="OBR66184.1"/>
    <property type="molecule type" value="Genomic_DNA"/>
</dbReference>
<keyword evidence="4" id="KW-0808">Transferase</keyword>
<sequence length="590" mass="68850">MREAEPLNLLNNMKLRDKMLAIYFLCVFIPILLINVIFYNIIATNVKEQRIKDISRAVEQIGNDFRIWVDDAVGISTFFYADFRTNEILEQEYVHPEDYVEAYDNYLRRSMNAYNPGSVSFQNIVIYADNQSLLHSGSISYLSDEIRAKPWYRVTAEQMRSRPLFIRTEEKDGAEPVFSLLLRLDYFPDRMNKEKLLKIDFRNNDLDEMLGNLNVPGNVYLIDPEGNIQYAISREPDWDNRQVIAFDSIPDSRLIQFKSEFSDINYLRGWRIVGTVDKDEIASQVWKSRDFIVWSACLMLTVPTLIILLMSRSINKRIVRILKHMKKVKSQSFEIIQDSDSRDEIGQLTLEFNRMTLQIKSLIQDVYLADIQTKSLELERRQAQLNALQSQVNPHFLFNALETIRMRSLLKQEEETAHIIHSMAKIFRSSLTWSKDRITVNEELVFIRCFLDIQKYRFEDKLDFTINVSPEAQRCLLPKMIFLPFVENACIHGIEPMKQGGRIDISIEEAHGKLVFEIMDNGIGMADEKVAELRHYLISDEIMGERIGIQNVVYRSKLMYGEGFTFDIQSSPGQGTFVRLSIPYESETYN</sequence>
<evidence type="ECO:0000256" key="1">
    <source>
        <dbReference type="ARBA" id="ARBA00004651"/>
    </source>
</evidence>
<evidence type="ECO:0000256" key="2">
    <source>
        <dbReference type="ARBA" id="ARBA00022475"/>
    </source>
</evidence>
<dbReference type="SUPFAM" id="SSF158472">
    <property type="entry name" value="HAMP domain-like"/>
    <property type="match status" value="1"/>
</dbReference>
<comment type="subcellular location">
    <subcellularLocation>
        <location evidence="1">Cell membrane</location>
        <topology evidence="1">Multi-pass membrane protein</topology>
    </subcellularLocation>
</comment>
<keyword evidence="5 9" id="KW-0418">Kinase</keyword>
<dbReference type="PANTHER" id="PTHR34220:SF7">
    <property type="entry name" value="SENSOR HISTIDINE KINASE YPDA"/>
    <property type="match status" value="1"/>
</dbReference>
<evidence type="ECO:0000256" key="6">
    <source>
        <dbReference type="ARBA" id="ARBA00023136"/>
    </source>
</evidence>
<dbReference type="PANTHER" id="PTHR34220">
    <property type="entry name" value="SENSOR HISTIDINE KINASE YPDA"/>
    <property type="match status" value="1"/>
</dbReference>
<feature type="transmembrane region" description="Helical" evidence="7">
    <location>
        <begin position="20"/>
        <end position="42"/>
    </location>
</feature>
<dbReference type="InterPro" id="IPR010559">
    <property type="entry name" value="Sig_transdc_His_kin_internal"/>
</dbReference>
<proteinExistence type="predicted"/>
<dbReference type="InterPro" id="IPR003660">
    <property type="entry name" value="HAMP_dom"/>
</dbReference>
<keyword evidence="10" id="KW-1185">Reference proteome</keyword>
<dbReference type="Pfam" id="PF02518">
    <property type="entry name" value="HATPase_c"/>
    <property type="match status" value="1"/>
</dbReference>
<protein>
    <submittedName>
        <fullName evidence="9">Histidine kinase</fullName>
    </submittedName>
</protein>
<dbReference type="Proteomes" id="UP000092024">
    <property type="component" value="Unassembled WGS sequence"/>
</dbReference>
<feature type="transmembrane region" description="Helical" evidence="7">
    <location>
        <begin position="291"/>
        <end position="310"/>
    </location>
</feature>
<dbReference type="InterPro" id="IPR003594">
    <property type="entry name" value="HATPase_dom"/>
</dbReference>
<dbReference type="SMART" id="SM00304">
    <property type="entry name" value="HAMP"/>
    <property type="match status" value="1"/>
</dbReference>
<gene>
    <name evidence="9" type="ORF">A7K91_20845</name>
</gene>
<organism evidence="9 10">
    <name type="scientific">Paenibacillus oryzae</name>
    <dbReference type="NCBI Taxonomy" id="1844972"/>
    <lineage>
        <taxon>Bacteria</taxon>
        <taxon>Bacillati</taxon>
        <taxon>Bacillota</taxon>
        <taxon>Bacilli</taxon>
        <taxon>Bacillales</taxon>
        <taxon>Paenibacillaceae</taxon>
        <taxon>Paenibacillus</taxon>
    </lineage>
</organism>
<dbReference type="GO" id="GO:0000155">
    <property type="term" value="F:phosphorelay sensor kinase activity"/>
    <property type="evidence" value="ECO:0007669"/>
    <property type="project" value="InterPro"/>
</dbReference>
<reference evidence="9 10" key="1">
    <citation type="submission" date="2016-05" db="EMBL/GenBank/DDBJ databases">
        <title>Paenibacillus oryzae. sp. nov., isolated from the rice root.</title>
        <authorList>
            <person name="Zhang J."/>
            <person name="Zhang X."/>
        </authorList>
    </citation>
    <scope>NUCLEOTIDE SEQUENCE [LARGE SCALE GENOMIC DNA]</scope>
    <source>
        <strain evidence="9 10">1DrF-4</strain>
    </source>
</reference>
<dbReference type="Gene3D" id="3.30.565.10">
    <property type="entry name" value="Histidine kinase-like ATPase, C-terminal domain"/>
    <property type="match status" value="1"/>
</dbReference>
<dbReference type="InterPro" id="IPR050640">
    <property type="entry name" value="Bact_2-comp_sensor_kinase"/>
</dbReference>
<evidence type="ECO:0000256" key="5">
    <source>
        <dbReference type="ARBA" id="ARBA00022777"/>
    </source>
</evidence>
<dbReference type="Gene3D" id="6.10.340.10">
    <property type="match status" value="1"/>
</dbReference>
<keyword evidence="2" id="KW-1003">Cell membrane</keyword>
<dbReference type="Pfam" id="PF00672">
    <property type="entry name" value="HAMP"/>
    <property type="match status" value="1"/>
</dbReference>
<dbReference type="STRING" id="1844972.A7K91_20845"/>
<dbReference type="GO" id="GO:0005886">
    <property type="term" value="C:plasma membrane"/>
    <property type="evidence" value="ECO:0007669"/>
    <property type="project" value="UniProtKB-SubCell"/>
</dbReference>
<keyword evidence="6 7" id="KW-0472">Membrane</keyword>
<keyword evidence="7" id="KW-1133">Transmembrane helix</keyword>
<evidence type="ECO:0000256" key="3">
    <source>
        <dbReference type="ARBA" id="ARBA00022553"/>
    </source>
</evidence>
<evidence type="ECO:0000313" key="10">
    <source>
        <dbReference type="Proteomes" id="UP000092024"/>
    </source>
</evidence>
<dbReference type="Pfam" id="PF06580">
    <property type="entry name" value="His_kinase"/>
    <property type="match status" value="1"/>
</dbReference>
<name>A0A1A5YKP9_9BACL</name>